<keyword evidence="5" id="KW-0119">Carbohydrate metabolism</keyword>
<accession>A0ABU4V5L3</accession>
<dbReference type="PANTHER" id="PTHR42061">
    <property type="entry name" value="ENDO-CHITOSANASE"/>
    <property type="match status" value="1"/>
</dbReference>
<evidence type="ECO:0000256" key="4">
    <source>
        <dbReference type="ARBA" id="ARBA00022801"/>
    </source>
</evidence>
<comment type="subcellular location">
    <subcellularLocation>
        <location evidence="1">Secreted</location>
    </subcellularLocation>
</comment>
<proteinExistence type="predicted"/>
<reference evidence="8 9" key="1">
    <citation type="submission" date="2023-11" db="EMBL/GenBank/DDBJ databases">
        <title>Lentzea sokolovensis, sp. nov., Lentzea kristufkii, sp. nov., and Lentzea miocenensis, sp. nov., rare actinobacteria from Sokolov Coal Basin, Miocene lacustrine sediment, Czech Republic.</title>
        <authorList>
            <person name="Lara A."/>
            <person name="Kotroba L."/>
            <person name="Nouioui I."/>
            <person name="Neumann-Schaal M."/>
            <person name="Mast Y."/>
            <person name="Chronakova A."/>
        </authorList>
    </citation>
    <scope>NUCLEOTIDE SEQUENCE [LARGE SCALE GENOMIC DNA]</scope>
    <source>
        <strain evidence="8 9">BCCO 10_0061</strain>
    </source>
</reference>
<evidence type="ECO:0000256" key="6">
    <source>
        <dbReference type="ARBA" id="ARBA00023295"/>
    </source>
</evidence>
<dbReference type="GO" id="GO:0016787">
    <property type="term" value="F:hydrolase activity"/>
    <property type="evidence" value="ECO:0007669"/>
    <property type="project" value="UniProtKB-KW"/>
</dbReference>
<evidence type="ECO:0000256" key="7">
    <source>
        <dbReference type="ARBA" id="ARBA00023326"/>
    </source>
</evidence>
<protein>
    <submittedName>
        <fullName evidence="8">Glycoside hydrolase family 75 protein</fullName>
    </submittedName>
</protein>
<evidence type="ECO:0000256" key="3">
    <source>
        <dbReference type="ARBA" id="ARBA00022729"/>
    </source>
</evidence>
<dbReference type="Proteomes" id="UP001285352">
    <property type="component" value="Unassembled WGS sequence"/>
</dbReference>
<organism evidence="8 9">
    <name type="scientific">Lentzea sokolovensis</name>
    <dbReference type="NCBI Taxonomy" id="3095429"/>
    <lineage>
        <taxon>Bacteria</taxon>
        <taxon>Bacillati</taxon>
        <taxon>Actinomycetota</taxon>
        <taxon>Actinomycetes</taxon>
        <taxon>Pseudonocardiales</taxon>
        <taxon>Pseudonocardiaceae</taxon>
        <taxon>Lentzea</taxon>
    </lineage>
</organism>
<dbReference type="RefSeq" id="WP_319979146.1">
    <property type="nucleotide sequence ID" value="NZ_JAXAVU010000013.1"/>
</dbReference>
<dbReference type="InterPro" id="IPR009939">
    <property type="entry name" value="Chitosanase_fungal"/>
</dbReference>
<evidence type="ECO:0000256" key="1">
    <source>
        <dbReference type="ARBA" id="ARBA00004613"/>
    </source>
</evidence>
<keyword evidence="4 8" id="KW-0378">Hydrolase</keyword>
<sequence>MTGAVRYKADLDVDCDGQRTAKCGESTDPWFQPGTAFHDSKGKPLVADKLPYVVVPSPSGTWDYREFGIHGGGVVAVIYNGRVDYAVVASAVNLGINPNPENGGTDGPVHHLYFKNSKVSPNEDHAKATSLGESLAQQFLSQN</sequence>
<keyword evidence="6" id="KW-0326">Glycosidase</keyword>
<evidence type="ECO:0000313" key="9">
    <source>
        <dbReference type="Proteomes" id="UP001285352"/>
    </source>
</evidence>
<keyword evidence="7" id="KW-0624">Polysaccharide degradation</keyword>
<dbReference type="EMBL" id="JAXAVU010000013">
    <property type="protein sequence ID" value="MDX8147088.1"/>
    <property type="molecule type" value="Genomic_DNA"/>
</dbReference>
<keyword evidence="9" id="KW-1185">Reference proteome</keyword>
<evidence type="ECO:0000313" key="8">
    <source>
        <dbReference type="EMBL" id="MDX8147088.1"/>
    </source>
</evidence>
<name>A0ABU4V5L3_9PSEU</name>
<dbReference type="PANTHER" id="PTHR42061:SF6">
    <property type="entry name" value="ENDO-CHITOSANASE"/>
    <property type="match status" value="1"/>
</dbReference>
<dbReference type="Pfam" id="PF07335">
    <property type="entry name" value="Glyco_hydro_75"/>
    <property type="match status" value="1"/>
</dbReference>
<gene>
    <name evidence="8" type="ORF">SK854_33600</name>
</gene>
<evidence type="ECO:0000256" key="5">
    <source>
        <dbReference type="ARBA" id="ARBA00023277"/>
    </source>
</evidence>
<reference evidence="8 9" key="2">
    <citation type="submission" date="2023-11" db="EMBL/GenBank/DDBJ databases">
        <authorList>
            <person name="Lara A.C."/>
            <person name="Chronakova A."/>
        </authorList>
    </citation>
    <scope>NUCLEOTIDE SEQUENCE [LARGE SCALE GENOMIC DNA]</scope>
    <source>
        <strain evidence="8 9">BCCO 10_0061</strain>
    </source>
</reference>
<evidence type="ECO:0000256" key="2">
    <source>
        <dbReference type="ARBA" id="ARBA00022525"/>
    </source>
</evidence>
<keyword evidence="3" id="KW-0732">Signal</keyword>
<comment type="caution">
    <text evidence="8">The sequence shown here is derived from an EMBL/GenBank/DDBJ whole genome shotgun (WGS) entry which is preliminary data.</text>
</comment>
<keyword evidence="2" id="KW-0964">Secreted</keyword>